<feature type="binding site" evidence="6">
    <location>
        <position position="134"/>
    </location>
    <ligand>
        <name>a divalent metal cation</name>
        <dbReference type="ChEBI" id="CHEBI:60240"/>
        <label>2</label>
        <note>catalytic</note>
    </ligand>
</feature>
<feature type="binding site" evidence="6">
    <location>
        <position position="123"/>
    </location>
    <ligand>
        <name>a divalent metal cation</name>
        <dbReference type="ChEBI" id="CHEBI:60240"/>
        <label>1</label>
    </ligand>
</feature>
<dbReference type="SUPFAM" id="SSF55920">
    <property type="entry name" value="Creatinase/aminopeptidase"/>
    <property type="match status" value="1"/>
</dbReference>
<feature type="binding site" evidence="6">
    <location>
        <position position="233"/>
    </location>
    <ligand>
        <name>a divalent metal cation</name>
        <dbReference type="ChEBI" id="CHEBI:60240"/>
        <label>2</label>
        <note>catalytic</note>
    </ligand>
</feature>
<accession>A0A517T887</accession>
<evidence type="ECO:0000259" key="9">
    <source>
        <dbReference type="Pfam" id="PF00557"/>
    </source>
</evidence>
<evidence type="ECO:0000256" key="1">
    <source>
        <dbReference type="ARBA" id="ARBA00002521"/>
    </source>
</evidence>
<dbReference type="OrthoDB" id="9802055at2"/>
<comment type="similarity">
    <text evidence="6">Belongs to the peptidase M24A family. Methionine aminopeptidase type 1 subfamily.</text>
</comment>
<dbReference type="GO" id="GO:0006508">
    <property type="term" value="P:proteolysis"/>
    <property type="evidence" value="ECO:0007669"/>
    <property type="project" value="UniProtKB-KW"/>
</dbReference>
<keyword evidence="3 6" id="KW-0645">Protease</keyword>
<dbReference type="EMBL" id="CP036316">
    <property type="protein sequence ID" value="QDT64590.1"/>
    <property type="molecule type" value="Genomic_DNA"/>
</dbReference>
<feature type="binding site" evidence="6">
    <location>
        <position position="197"/>
    </location>
    <ligand>
        <name>a divalent metal cation</name>
        <dbReference type="ChEBI" id="CHEBI:60240"/>
        <label>2</label>
        <note>catalytic</note>
    </ligand>
</feature>
<proteinExistence type="inferred from homology"/>
<feature type="binding site" evidence="6">
    <location>
        <position position="106"/>
    </location>
    <ligand>
        <name>substrate</name>
    </ligand>
</feature>
<dbReference type="InterPro" id="IPR002467">
    <property type="entry name" value="Pept_M24A_MAP1"/>
</dbReference>
<feature type="binding site" evidence="6">
    <location>
        <position position="264"/>
    </location>
    <ligand>
        <name>a divalent metal cation</name>
        <dbReference type="ChEBI" id="CHEBI:60240"/>
        <label>2</label>
        <note>catalytic</note>
    </ligand>
</feature>
<dbReference type="InterPro" id="IPR000994">
    <property type="entry name" value="Pept_M24"/>
</dbReference>
<dbReference type="PRINTS" id="PR00599">
    <property type="entry name" value="MAPEPTIDASE"/>
</dbReference>
<dbReference type="InterPro" id="IPR036005">
    <property type="entry name" value="Creatinase/aminopeptidase-like"/>
</dbReference>
<evidence type="ECO:0000313" key="10">
    <source>
        <dbReference type="EMBL" id="QDT64590.1"/>
    </source>
</evidence>
<evidence type="ECO:0000256" key="2">
    <source>
        <dbReference type="ARBA" id="ARBA00022438"/>
    </source>
</evidence>
<comment type="catalytic activity">
    <reaction evidence="6 7">
        <text>Release of N-terminal amino acids, preferentially methionine, from peptides and arylamides.</text>
        <dbReference type="EC" id="3.4.11.18"/>
    </reaction>
</comment>
<dbReference type="Gene3D" id="3.90.230.10">
    <property type="entry name" value="Creatinase/methionine aminopeptidase superfamily"/>
    <property type="match status" value="1"/>
</dbReference>
<feature type="binding site" evidence="6">
    <location>
        <position position="264"/>
    </location>
    <ligand>
        <name>a divalent metal cation</name>
        <dbReference type="ChEBI" id="CHEBI:60240"/>
        <label>1</label>
    </ligand>
</feature>
<dbReference type="GO" id="GO:0046872">
    <property type="term" value="F:metal ion binding"/>
    <property type="evidence" value="ECO:0007669"/>
    <property type="project" value="UniProtKB-UniRule"/>
</dbReference>
<dbReference type="GO" id="GO:0005829">
    <property type="term" value="C:cytosol"/>
    <property type="evidence" value="ECO:0007669"/>
    <property type="project" value="TreeGrafter"/>
</dbReference>
<comment type="cofactor">
    <cofactor evidence="6">
        <name>Co(2+)</name>
        <dbReference type="ChEBI" id="CHEBI:48828"/>
    </cofactor>
    <cofactor evidence="6">
        <name>Zn(2+)</name>
        <dbReference type="ChEBI" id="CHEBI:29105"/>
    </cofactor>
    <cofactor evidence="6">
        <name>Mn(2+)</name>
        <dbReference type="ChEBI" id="CHEBI:29035"/>
    </cofactor>
    <cofactor evidence="6">
        <name>Fe(2+)</name>
        <dbReference type="ChEBI" id="CHEBI:29033"/>
    </cofactor>
    <text evidence="6">Binds 2 divalent metal cations per subunit. Has a high-affinity and a low affinity metal-binding site. The true nature of the physiological cofactor is under debate. The enzyme is active with cobalt, zinc, manganese or divalent iron ions. Most likely, methionine aminopeptidases function as mononuclear Fe(2+)-metalloproteases under physiological conditions, and the catalytically relevant metal-binding site has been assigned to the histidine-containing high-affinity site.</text>
</comment>
<evidence type="ECO:0000313" key="11">
    <source>
        <dbReference type="Proteomes" id="UP000319976"/>
    </source>
</evidence>
<dbReference type="RefSeq" id="WP_145261883.1">
    <property type="nucleotide sequence ID" value="NZ_CP036316.1"/>
</dbReference>
<dbReference type="KEGG" id="chya:V22_18250"/>
<dbReference type="Pfam" id="PF00557">
    <property type="entry name" value="Peptidase_M24"/>
    <property type="match status" value="1"/>
</dbReference>
<feature type="compositionally biased region" description="Basic and acidic residues" evidence="8">
    <location>
        <begin position="1"/>
        <end position="12"/>
    </location>
</feature>
<dbReference type="CDD" id="cd01086">
    <property type="entry name" value="MetAP1"/>
    <property type="match status" value="1"/>
</dbReference>
<evidence type="ECO:0000256" key="5">
    <source>
        <dbReference type="ARBA" id="ARBA00022801"/>
    </source>
</evidence>
<feature type="region of interest" description="Disordered" evidence="8">
    <location>
        <begin position="1"/>
        <end position="22"/>
    </location>
</feature>
<evidence type="ECO:0000256" key="6">
    <source>
        <dbReference type="HAMAP-Rule" id="MF_01974"/>
    </source>
</evidence>
<comment type="function">
    <text evidence="1 6">Removes the N-terminal methionine from nascent proteins. The N-terminal methionine is often cleaved when the second residue in the primary sequence is small and uncharged (Met-Ala-, Cys, Gly, Pro, Ser, Thr, or Val). Requires deformylation of the N(alpha)-formylated initiator methionine before it can be hydrolyzed.</text>
</comment>
<sequence length="288" mass="31153">MPKTDAQQDQRRAPRKGKSSPSTIVLKSKREIEKMRAAGKLVAEAHGRVRELIRPGITTAELDAAVEKLFLEHGATPLFRGVPCPEEGGPDFPAVTCTSVNEEVVHGIPGPRVLEEGDIVSVDTGCRFNGWCGDSAWTYAVGEVDAETQRLMDVGQAVLALAIREFGRCSRWTEVAAQMQELAESNGYGVVKELVGHAIGREMHEVPQVPNFVGGDFEEEDFELRPGLVLAIEPMINGGTADVVVCDDDWTVVTEDDAPSVHFEHTVALTANGPEILTFGVGNPLKID</sequence>
<dbReference type="PANTHER" id="PTHR43330">
    <property type="entry name" value="METHIONINE AMINOPEPTIDASE"/>
    <property type="match status" value="1"/>
</dbReference>
<dbReference type="GO" id="GO:0070006">
    <property type="term" value="F:metalloaminopeptidase activity"/>
    <property type="evidence" value="ECO:0007669"/>
    <property type="project" value="UniProtKB-UniRule"/>
</dbReference>
<evidence type="ECO:0000256" key="7">
    <source>
        <dbReference type="RuleBase" id="RU003653"/>
    </source>
</evidence>
<dbReference type="Proteomes" id="UP000319976">
    <property type="component" value="Chromosome"/>
</dbReference>
<keyword evidence="4 6" id="KW-0479">Metal-binding</keyword>
<dbReference type="EC" id="3.4.11.18" evidence="6 7"/>
<evidence type="ECO:0000256" key="4">
    <source>
        <dbReference type="ARBA" id="ARBA00022723"/>
    </source>
</evidence>
<dbReference type="HAMAP" id="MF_01974">
    <property type="entry name" value="MetAP_1"/>
    <property type="match status" value="1"/>
</dbReference>
<keyword evidence="2 6" id="KW-0031">Aminopeptidase</keyword>
<dbReference type="InterPro" id="IPR001714">
    <property type="entry name" value="Pept_M24_MAP"/>
</dbReference>
<name>A0A517T887_9PLAN</name>
<dbReference type="AlphaFoldDB" id="A0A517T887"/>
<dbReference type="PANTHER" id="PTHR43330:SF27">
    <property type="entry name" value="METHIONINE AMINOPEPTIDASE"/>
    <property type="match status" value="1"/>
</dbReference>
<feature type="binding site" evidence="6">
    <location>
        <position position="134"/>
    </location>
    <ligand>
        <name>a divalent metal cation</name>
        <dbReference type="ChEBI" id="CHEBI:60240"/>
        <label>1</label>
    </ligand>
</feature>
<comment type="subunit">
    <text evidence="6">Monomer.</text>
</comment>
<organism evidence="10 11">
    <name type="scientific">Calycomorphotria hydatis</name>
    <dbReference type="NCBI Taxonomy" id="2528027"/>
    <lineage>
        <taxon>Bacteria</taxon>
        <taxon>Pseudomonadati</taxon>
        <taxon>Planctomycetota</taxon>
        <taxon>Planctomycetia</taxon>
        <taxon>Planctomycetales</taxon>
        <taxon>Planctomycetaceae</taxon>
        <taxon>Calycomorphotria</taxon>
    </lineage>
</organism>
<keyword evidence="11" id="KW-1185">Reference proteome</keyword>
<evidence type="ECO:0000256" key="8">
    <source>
        <dbReference type="SAM" id="MobiDB-lite"/>
    </source>
</evidence>
<feature type="binding site" evidence="6">
    <location>
        <position position="204"/>
    </location>
    <ligand>
        <name>substrate</name>
    </ligand>
</feature>
<dbReference type="GO" id="GO:0004239">
    <property type="term" value="F:initiator methionyl aminopeptidase activity"/>
    <property type="evidence" value="ECO:0007669"/>
    <property type="project" value="UniProtKB-UniRule"/>
</dbReference>
<feature type="domain" description="Peptidase M24" evidence="9">
    <location>
        <begin position="33"/>
        <end position="270"/>
    </location>
</feature>
<dbReference type="NCBIfam" id="TIGR00500">
    <property type="entry name" value="met_pdase_I"/>
    <property type="match status" value="1"/>
</dbReference>
<keyword evidence="5 6" id="KW-0378">Hydrolase</keyword>
<gene>
    <name evidence="10" type="primary">map_1</name>
    <name evidence="6" type="synonym">map</name>
    <name evidence="10" type="ORF">V22_18250</name>
</gene>
<evidence type="ECO:0000256" key="3">
    <source>
        <dbReference type="ARBA" id="ARBA00022670"/>
    </source>
</evidence>
<protein>
    <recommendedName>
        <fullName evidence="6 7">Methionine aminopeptidase</fullName>
        <shortName evidence="6">MAP</shortName>
        <shortName evidence="6">MetAP</shortName>
        <ecNumber evidence="6 7">3.4.11.18</ecNumber>
    </recommendedName>
    <alternativeName>
        <fullName evidence="6">Peptidase M</fullName>
    </alternativeName>
</protein>
<reference evidence="10 11" key="1">
    <citation type="submission" date="2019-02" db="EMBL/GenBank/DDBJ databases">
        <title>Deep-cultivation of Planctomycetes and their phenomic and genomic characterization uncovers novel biology.</title>
        <authorList>
            <person name="Wiegand S."/>
            <person name="Jogler M."/>
            <person name="Boedeker C."/>
            <person name="Pinto D."/>
            <person name="Vollmers J."/>
            <person name="Rivas-Marin E."/>
            <person name="Kohn T."/>
            <person name="Peeters S.H."/>
            <person name="Heuer A."/>
            <person name="Rast P."/>
            <person name="Oberbeckmann S."/>
            <person name="Bunk B."/>
            <person name="Jeske O."/>
            <person name="Meyerdierks A."/>
            <person name="Storesund J.E."/>
            <person name="Kallscheuer N."/>
            <person name="Luecker S."/>
            <person name="Lage O.M."/>
            <person name="Pohl T."/>
            <person name="Merkel B.J."/>
            <person name="Hornburger P."/>
            <person name="Mueller R.-W."/>
            <person name="Bruemmer F."/>
            <person name="Labrenz M."/>
            <person name="Spormann A.M."/>
            <person name="Op den Camp H."/>
            <person name="Overmann J."/>
            <person name="Amann R."/>
            <person name="Jetten M.S.M."/>
            <person name="Mascher T."/>
            <person name="Medema M.H."/>
            <person name="Devos D.P."/>
            <person name="Kaster A.-K."/>
            <person name="Ovreas L."/>
            <person name="Rohde M."/>
            <person name="Galperin M.Y."/>
            <person name="Jogler C."/>
        </authorList>
    </citation>
    <scope>NUCLEOTIDE SEQUENCE [LARGE SCALE GENOMIC DNA]</scope>
    <source>
        <strain evidence="10 11">V22</strain>
    </source>
</reference>